<comment type="caution">
    <text evidence="2">The sequence shown here is derived from an EMBL/GenBank/DDBJ whole genome shotgun (WGS) entry which is preliminary data.</text>
</comment>
<evidence type="ECO:0000313" key="3">
    <source>
        <dbReference type="Proteomes" id="UP001258181"/>
    </source>
</evidence>
<dbReference type="RefSeq" id="WP_310257128.1">
    <property type="nucleotide sequence ID" value="NZ_JAVDWA010000001.1"/>
</dbReference>
<dbReference type="EMBL" id="JAVDWA010000001">
    <property type="protein sequence ID" value="MDR7072020.1"/>
    <property type="molecule type" value="Genomic_DNA"/>
</dbReference>
<reference evidence="2 3" key="1">
    <citation type="submission" date="2023-07" db="EMBL/GenBank/DDBJ databases">
        <title>Sorghum-associated microbial communities from plants grown in Nebraska, USA.</title>
        <authorList>
            <person name="Schachtman D."/>
        </authorList>
    </citation>
    <scope>NUCLEOTIDE SEQUENCE [LARGE SCALE GENOMIC DNA]</scope>
    <source>
        <strain evidence="2 3">BE211</strain>
    </source>
</reference>
<evidence type="ECO:0000256" key="1">
    <source>
        <dbReference type="SAM" id="MobiDB-lite"/>
    </source>
</evidence>
<protein>
    <submittedName>
        <fullName evidence="2">Uncharacterized protein</fullName>
    </submittedName>
</protein>
<organism evidence="2 3">
    <name type="scientific">Fictibacillus barbaricus</name>
    <dbReference type="NCBI Taxonomy" id="182136"/>
    <lineage>
        <taxon>Bacteria</taxon>
        <taxon>Bacillati</taxon>
        <taxon>Bacillota</taxon>
        <taxon>Bacilli</taxon>
        <taxon>Bacillales</taxon>
        <taxon>Fictibacillaceae</taxon>
        <taxon>Fictibacillus</taxon>
    </lineage>
</organism>
<feature type="region of interest" description="Disordered" evidence="1">
    <location>
        <begin position="23"/>
        <end position="44"/>
    </location>
</feature>
<sequence>MKQKDKKKKTKRELWKEMLKKNLKKLNPSIPRKGPASQVKKTIA</sequence>
<dbReference type="Proteomes" id="UP001258181">
    <property type="component" value="Unassembled WGS sequence"/>
</dbReference>
<evidence type="ECO:0000313" key="2">
    <source>
        <dbReference type="EMBL" id="MDR7072020.1"/>
    </source>
</evidence>
<gene>
    <name evidence="2" type="ORF">J2X07_000995</name>
</gene>
<accession>A0ABU1TXZ0</accession>
<name>A0ABU1TXZ0_9BACL</name>
<keyword evidence="3" id="KW-1185">Reference proteome</keyword>
<proteinExistence type="predicted"/>